<dbReference type="AlphaFoldDB" id="A0A231GTP9"/>
<feature type="region of interest" description="Disordered" evidence="1">
    <location>
        <begin position="162"/>
        <end position="183"/>
    </location>
</feature>
<reference evidence="2 3" key="1">
    <citation type="submission" date="2017-07" db="EMBL/GenBank/DDBJ databases">
        <title>First draft Genome Sequence of Nocardia cerradoensis isolated from human infection.</title>
        <authorList>
            <person name="Carrasco G."/>
        </authorList>
    </citation>
    <scope>NUCLEOTIDE SEQUENCE [LARGE SCALE GENOMIC DNA]</scope>
    <source>
        <strain evidence="2 3">CNM20130759</strain>
    </source>
</reference>
<keyword evidence="3" id="KW-1185">Reference proteome</keyword>
<proteinExistence type="predicted"/>
<name>A0A231GTP9_9NOCA</name>
<accession>A0A231GTP9</accession>
<evidence type="ECO:0000313" key="2">
    <source>
        <dbReference type="EMBL" id="OXR39925.1"/>
    </source>
</evidence>
<evidence type="ECO:0000313" key="3">
    <source>
        <dbReference type="Proteomes" id="UP000215506"/>
    </source>
</evidence>
<sequence length="226" mass="24029">MSSIASDLATAIESVWANLRTRHPDVPDVVVTMASGSAGRRGLRLGAFGADRWEHGRQVLPELFVGGEGLAFGARDVLATLLHEAAHGAARTRGISETSRGGAYHNGKFRDLANEFGLHVERDPRIGWSTTTLPEPTAEQYAGEIATLTTAIVAHRRSEHDLAAKDGDGEDGDGKEKAPRSGSALVCSCNPVRRVRAHKKTIDAGPILCGICSQPFTMPAPEDDDA</sequence>
<protein>
    <recommendedName>
        <fullName evidence="4">SprT-like domain-containing protein</fullName>
    </recommendedName>
</protein>
<organism evidence="2 3">
    <name type="scientific">Nocardia cerradoensis</name>
    <dbReference type="NCBI Taxonomy" id="85688"/>
    <lineage>
        <taxon>Bacteria</taxon>
        <taxon>Bacillati</taxon>
        <taxon>Actinomycetota</taxon>
        <taxon>Actinomycetes</taxon>
        <taxon>Mycobacteriales</taxon>
        <taxon>Nocardiaceae</taxon>
        <taxon>Nocardia</taxon>
    </lineage>
</organism>
<gene>
    <name evidence="2" type="ORF">B7C42_07988</name>
</gene>
<evidence type="ECO:0000256" key="1">
    <source>
        <dbReference type="SAM" id="MobiDB-lite"/>
    </source>
</evidence>
<dbReference type="EMBL" id="NGAF01000051">
    <property type="protein sequence ID" value="OXR39925.1"/>
    <property type="molecule type" value="Genomic_DNA"/>
</dbReference>
<dbReference type="RefSeq" id="WP_039782399.1">
    <property type="nucleotide sequence ID" value="NZ_JAAXOR010000008.1"/>
</dbReference>
<dbReference type="Proteomes" id="UP000215506">
    <property type="component" value="Unassembled WGS sequence"/>
</dbReference>
<evidence type="ECO:0008006" key="4">
    <source>
        <dbReference type="Google" id="ProtNLM"/>
    </source>
</evidence>
<comment type="caution">
    <text evidence="2">The sequence shown here is derived from an EMBL/GenBank/DDBJ whole genome shotgun (WGS) entry which is preliminary data.</text>
</comment>
<feature type="compositionally biased region" description="Basic and acidic residues" evidence="1">
    <location>
        <begin position="162"/>
        <end position="179"/>
    </location>
</feature>